<name>A0A9D5CIW4_9LILI</name>
<accession>A0A9D5CIW4</accession>
<reference evidence="1" key="1">
    <citation type="submission" date="2021-03" db="EMBL/GenBank/DDBJ databases">
        <authorList>
            <person name="Li Z."/>
            <person name="Yang C."/>
        </authorList>
    </citation>
    <scope>NUCLEOTIDE SEQUENCE</scope>
    <source>
        <strain evidence="1">Dzin_1.0</strain>
        <tissue evidence="1">Leaf</tissue>
    </source>
</reference>
<dbReference type="AlphaFoldDB" id="A0A9D5CIW4"/>
<gene>
    <name evidence="1" type="ORF">J5N97_015689</name>
</gene>
<dbReference type="PANTHER" id="PTHR33181:SF4">
    <property type="entry name" value="OVULE PROTEIN"/>
    <property type="match status" value="1"/>
</dbReference>
<proteinExistence type="predicted"/>
<comment type="caution">
    <text evidence="1">The sequence shown here is derived from an EMBL/GenBank/DDBJ whole genome shotgun (WGS) entry which is preliminary data.</text>
</comment>
<evidence type="ECO:0000313" key="1">
    <source>
        <dbReference type="EMBL" id="KAJ0973724.1"/>
    </source>
</evidence>
<sequence>MRRILIGVAARLRTRKTGLRRLRREVRTCEYEDVQVMWEMLSSGHQPPARVEGKRHVWRGILGRAPCNLCFGF</sequence>
<dbReference type="EMBL" id="JAGGNH010000004">
    <property type="protein sequence ID" value="KAJ0973724.1"/>
    <property type="molecule type" value="Genomic_DNA"/>
</dbReference>
<evidence type="ECO:0000313" key="2">
    <source>
        <dbReference type="Proteomes" id="UP001085076"/>
    </source>
</evidence>
<dbReference type="OrthoDB" id="661559at2759"/>
<keyword evidence="2" id="KW-1185">Reference proteome</keyword>
<dbReference type="Proteomes" id="UP001085076">
    <property type="component" value="Miscellaneous, Linkage group lg04"/>
</dbReference>
<dbReference type="PANTHER" id="PTHR33181">
    <property type="entry name" value="OS01G0778500 PROTEIN"/>
    <property type="match status" value="1"/>
</dbReference>
<reference evidence="1" key="2">
    <citation type="journal article" date="2022" name="Hortic Res">
        <title>The genome of Dioscorea zingiberensis sheds light on the biosynthesis, origin and evolution of the medicinally important diosgenin saponins.</title>
        <authorList>
            <person name="Li Y."/>
            <person name="Tan C."/>
            <person name="Li Z."/>
            <person name="Guo J."/>
            <person name="Li S."/>
            <person name="Chen X."/>
            <person name="Wang C."/>
            <person name="Dai X."/>
            <person name="Yang H."/>
            <person name="Song W."/>
            <person name="Hou L."/>
            <person name="Xu J."/>
            <person name="Tong Z."/>
            <person name="Xu A."/>
            <person name="Yuan X."/>
            <person name="Wang W."/>
            <person name="Yang Q."/>
            <person name="Chen L."/>
            <person name="Sun Z."/>
            <person name="Wang K."/>
            <person name="Pan B."/>
            <person name="Chen J."/>
            <person name="Bao Y."/>
            <person name="Liu F."/>
            <person name="Qi X."/>
            <person name="Gang D.R."/>
            <person name="Wen J."/>
            <person name="Li J."/>
        </authorList>
    </citation>
    <scope>NUCLEOTIDE SEQUENCE</scope>
    <source>
        <strain evidence="1">Dzin_1.0</strain>
    </source>
</reference>
<protein>
    <submittedName>
        <fullName evidence="1">Uncharacterized protein</fullName>
    </submittedName>
</protein>
<organism evidence="1 2">
    <name type="scientific">Dioscorea zingiberensis</name>
    <dbReference type="NCBI Taxonomy" id="325984"/>
    <lineage>
        <taxon>Eukaryota</taxon>
        <taxon>Viridiplantae</taxon>
        <taxon>Streptophyta</taxon>
        <taxon>Embryophyta</taxon>
        <taxon>Tracheophyta</taxon>
        <taxon>Spermatophyta</taxon>
        <taxon>Magnoliopsida</taxon>
        <taxon>Liliopsida</taxon>
        <taxon>Dioscoreales</taxon>
        <taxon>Dioscoreaceae</taxon>
        <taxon>Dioscorea</taxon>
    </lineage>
</organism>